<keyword evidence="5" id="KW-1185">Reference proteome</keyword>
<sequence>MALRNLMTEKQIQVLKSYLNDDWKYMILSGAVRSGKTYIDNYIFLLELRKVRQRALQDGTANPKYILAGYSNGTIYNNVISELENTFGIQIQFDKRGHFNLFGVEVVPAYTGSVRGIGGIRGMTSYGAYVNEASLATEGVFQEIVQRCSKSGARIICDTNPDSPQHWLKTDYIDNEDPEARIKSFHFTLDDNTFLADDYVKALKAATPTGTFYDRSILGLWVTADGIVYRDFDQRKMVIHSSQVPRIVNYYCGVDWGYQHKGVITVWGDDAEGNVYLLEEHTSQYKFIDYWVKIAKKMQDKYGKSITFWVDSARPDDYSEFLRAGINARNADKSRMAGVERVAEFMKLGKFYIVSDGINQFLNEIYQYVWDENTGEPKKENDDVMDSMRYAIFNEHKENTTQFLNSKYF</sequence>
<dbReference type="RefSeq" id="WP_216972425.1">
    <property type="nucleotide sequence ID" value="NZ_JAHPJJ010000024.1"/>
</dbReference>
<protein>
    <submittedName>
        <fullName evidence="4">PBSX family phage terminase large subunit</fullName>
    </submittedName>
</protein>
<dbReference type="InterPro" id="IPR035421">
    <property type="entry name" value="Terminase_6C"/>
</dbReference>
<accession>A0ABS6IZC5</accession>
<organism evidence="4 5">
    <name type="scientific">Limosilactobacillus portuensis</name>
    <dbReference type="NCBI Taxonomy" id="2742601"/>
    <lineage>
        <taxon>Bacteria</taxon>
        <taxon>Bacillati</taxon>
        <taxon>Bacillota</taxon>
        <taxon>Bacilli</taxon>
        <taxon>Lactobacillales</taxon>
        <taxon>Lactobacillaceae</taxon>
        <taxon>Limosilactobacillus</taxon>
    </lineage>
</organism>
<evidence type="ECO:0000259" key="2">
    <source>
        <dbReference type="Pfam" id="PF04466"/>
    </source>
</evidence>
<evidence type="ECO:0000256" key="1">
    <source>
        <dbReference type="ARBA" id="ARBA00022612"/>
    </source>
</evidence>
<gene>
    <name evidence="4" type="ORF">KSL82_08825</name>
</gene>
<feature type="domain" description="Terminase large subunit gp17-like C-terminal" evidence="3">
    <location>
        <begin position="324"/>
        <end position="394"/>
    </location>
</feature>
<dbReference type="InterPro" id="IPR006437">
    <property type="entry name" value="Phage_terminase_lsu"/>
</dbReference>
<evidence type="ECO:0000313" key="4">
    <source>
        <dbReference type="EMBL" id="MBU9695984.1"/>
    </source>
</evidence>
<dbReference type="PANTHER" id="PTHR39184:SF1">
    <property type="entry name" value="PBSX PHAGE TERMINASE LARGE SUBUNIT"/>
    <property type="match status" value="1"/>
</dbReference>
<dbReference type="Pfam" id="PF04466">
    <property type="entry name" value="Terminase_3"/>
    <property type="match status" value="1"/>
</dbReference>
<dbReference type="InterPro" id="IPR035412">
    <property type="entry name" value="Terminase_L_N"/>
</dbReference>
<dbReference type="NCBIfam" id="TIGR01547">
    <property type="entry name" value="phage_term_2"/>
    <property type="match status" value="1"/>
</dbReference>
<evidence type="ECO:0000313" key="5">
    <source>
        <dbReference type="Proteomes" id="UP001196248"/>
    </source>
</evidence>
<dbReference type="Pfam" id="PF17289">
    <property type="entry name" value="Terminase_6C"/>
    <property type="match status" value="1"/>
</dbReference>
<feature type="domain" description="Phage terminase large subunit N-terminal" evidence="2">
    <location>
        <begin position="129"/>
        <end position="204"/>
    </location>
</feature>
<evidence type="ECO:0000259" key="3">
    <source>
        <dbReference type="Pfam" id="PF17289"/>
    </source>
</evidence>
<dbReference type="PANTHER" id="PTHR39184">
    <property type="match status" value="1"/>
</dbReference>
<dbReference type="Proteomes" id="UP001196248">
    <property type="component" value="Unassembled WGS sequence"/>
</dbReference>
<proteinExistence type="predicted"/>
<name>A0ABS6IZC5_9LACO</name>
<comment type="caution">
    <text evidence="4">The sequence shown here is derived from an EMBL/GenBank/DDBJ whole genome shotgun (WGS) entry which is preliminary data.</text>
</comment>
<keyword evidence="1" id="KW-1188">Viral release from host cell</keyword>
<dbReference type="EMBL" id="JAHPJJ010000024">
    <property type="protein sequence ID" value="MBU9695984.1"/>
    <property type="molecule type" value="Genomic_DNA"/>
</dbReference>
<reference evidence="4 5" key="1">
    <citation type="submission" date="2021-06" db="EMBL/GenBank/DDBJ databases">
        <title>Limosilactobacillus angelus sp. nov., isolated from the human vagina.</title>
        <authorList>
            <person name="Chen Y.-S."/>
        </authorList>
    </citation>
    <scope>NUCLEOTIDE SEQUENCE [LARGE SCALE GENOMIC DNA]</scope>
    <source>
        <strain evidence="4 5">P5L02</strain>
    </source>
</reference>
<dbReference type="InterPro" id="IPR052380">
    <property type="entry name" value="Viral_DNA_packaging_terminase"/>
</dbReference>